<proteinExistence type="inferred from homology"/>
<evidence type="ECO:0000256" key="8">
    <source>
        <dbReference type="SAM" id="SignalP"/>
    </source>
</evidence>
<keyword evidence="5 6" id="KW-0413">Isomerase</keyword>
<keyword evidence="4 6" id="KW-0697">Rotamase</keyword>
<dbReference type="PRINTS" id="PR01730">
    <property type="entry name" value="INFPOTNTIATR"/>
</dbReference>
<keyword evidence="3 8" id="KW-0732">Signal</keyword>
<dbReference type="Pfam" id="PF00254">
    <property type="entry name" value="FKBP_C"/>
    <property type="match status" value="1"/>
</dbReference>
<evidence type="ECO:0000256" key="1">
    <source>
        <dbReference type="ARBA" id="ARBA00000971"/>
    </source>
</evidence>
<dbReference type="InterPro" id="IPR008104">
    <property type="entry name" value="INFPOTNTIATR"/>
</dbReference>
<sequence length="235" mass="25553">MKKQLLTTVLLATLSSTGLTALADDTKLNSVDKKASYALGSDLAKNFQQQGVEIDIPALVLGMQDVMENKSLRLTDAEMQQAVNEVKKQVMQKQAEARKKLAEDNAQKGEAFLAKNKKRDDVKVTKSGLQYRIIEPGKGATPKEDDVLTANYKGTLIDGTEFDSSYSRGTPIEFQMGDVIPGWGEALKMMKPGAKWEIFVPPSLGYGSKGAGDIIGPNETLIFTIELIKAEKPAS</sequence>
<dbReference type="GO" id="GO:0003755">
    <property type="term" value="F:peptidyl-prolyl cis-trans isomerase activity"/>
    <property type="evidence" value="ECO:0007669"/>
    <property type="project" value="UniProtKB-UniRule"/>
</dbReference>
<accession>A0A410H205</accession>
<dbReference type="InterPro" id="IPR001179">
    <property type="entry name" value="PPIase_FKBP_dom"/>
</dbReference>
<dbReference type="GO" id="GO:0016020">
    <property type="term" value="C:membrane"/>
    <property type="evidence" value="ECO:0007669"/>
    <property type="project" value="InterPro"/>
</dbReference>
<dbReference type="InterPro" id="IPR046357">
    <property type="entry name" value="PPIase_dom_sf"/>
</dbReference>
<dbReference type="RefSeq" id="WP_128384570.1">
    <property type="nucleotide sequence ID" value="NZ_CP035033.1"/>
</dbReference>
<dbReference type="Gene3D" id="3.10.50.40">
    <property type="match status" value="1"/>
</dbReference>
<keyword evidence="11" id="KW-1185">Reference proteome</keyword>
<comment type="similarity">
    <text evidence="2 7">Belongs to the FKBP-type PPIase family.</text>
</comment>
<organism evidence="10 11">
    <name type="scientific">Hydrogenovibrio thermophilus</name>
    <dbReference type="NCBI Taxonomy" id="265883"/>
    <lineage>
        <taxon>Bacteria</taxon>
        <taxon>Pseudomonadati</taxon>
        <taxon>Pseudomonadota</taxon>
        <taxon>Gammaproteobacteria</taxon>
        <taxon>Thiotrichales</taxon>
        <taxon>Piscirickettsiaceae</taxon>
        <taxon>Hydrogenovibrio</taxon>
    </lineage>
</organism>
<dbReference type="AlphaFoldDB" id="A0A410H205"/>
<name>A0A410H205_9GAMM</name>
<dbReference type="FunFam" id="3.10.50.40:FF:000006">
    <property type="entry name" value="Peptidyl-prolyl cis-trans isomerase"/>
    <property type="match status" value="1"/>
</dbReference>
<evidence type="ECO:0000256" key="3">
    <source>
        <dbReference type="ARBA" id="ARBA00022729"/>
    </source>
</evidence>
<dbReference type="PROSITE" id="PS50059">
    <property type="entry name" value="FKBP_PPIASE"/>
    <property type="match status" value="1"/>
</dbReference>
<dbReference type="KEGG" id="htr:EPV75_04280"/>
<dbReference type="InterPro" id="IPR036944">
    <property type="entry name" value="PPIase_FKBP_N_sf"/>
</dbReference>
<feature type="signal peptide" evidence="8">
    <location>
        <begin position="1"/>
        <end position="23"/>
    </location>
</feature>
<dbReference type="PANTHER" id="PTHR43811:SF57">
    <property type="entry name" value="FKBP-TYPE PEPTIDYL-PROLYL CIS-TRANS ISOMERASE FKPA-RELATED"/>
    <property type="match status" value="1"/>
</dbReference>
<dbReference type="Gene3D" id="1.10.287.460">
    <property type="entry name" value="Peptidyl-prolyl cis-trans isomerase, FKBP-type, N-terminal domain"/>
    <property type="match status" value="1"/>
</dbReference>
<feature type="chain" id="PRO_5019039773" description="Peptidyl-prolyl cis-trans isomerase" evidence="8">
    <location>
        <begin position="24"/>
        <end position="235"/>
    </location>
</feature>
<comment type="catalytic activity">
    <reaction evidence="1 6 7">
        <text>[protein]-peptidylproline (omega=180) = [protein]-peptidylproline (omega=0)</text>
        <dbReference type="Rhea" id="RHEA:16237"/>
        <dbReference type="Rhea" id="RHEA-COMP:10747"/>
        <dbReference type="Rhea" id="RHEA-COMP:10748"/>
        <dbReference type="ChEBI" id="CHEBI:83833"/>
        <dbReference type="ChEBI" id="CHEBI:83834"/>
        <dbReference type="EC" id="5.2.1.8"/>
    </reaction>
</comment>
<dbReference type="Proteomes" id="UP000285478">
    <property type="component" value="Chromosome"/>
</dbReference>
<gene>
    <name evidence="10" type="ORF">EPV75_04280</name>
</gene>
<dbReference type="SUPFAM" id="SSF54534">
    <property type="entry name" value="FKBP-like"/>
    <property type="match status" value="1"/>
</dbReference>
<dbReference type="PANTHER" id="PTHR43811">
    <property type="entry name" value="FKBP-TYPE PEPTIDYL-PROLYL CIS-TRANS ISOMERASE FKPA"/>
    <property type="match status" value="1"/>
</dbReference>
<reference evidence="10 11" key="1">
    <citation type="journal article" date="2018" name="Environ. Microbiol.">
        <title>Genomes of ubiquitous marine and hypersaline Hydrogenovibrio, Thiomicrorhabdus and Thiomicrospira spp. encode a diversity of mechanisms to sustain chemolithoautotrophy in heterogeneous environments.</title>
        <authorList>
            <person name="Scott K.M."/>
            <person name="Williams J."/>
            <person name="Porter C.M.B."/>
            <person name="Russel S."/>
            <person name="Harmer T.L."/>
            <person name="Paul J.H."/>
            <person name="Antonen K.M."/>
            <person name="Bridges M.K."/>
            <person name="Camper G.J."/>
            <person name="Campla C.K."/>
            <person name="Casella L.G."/>
            <person name="Chase E."/>
            <person name="Conrad J.W."/>
            <person name="Cruz M.C."/>
            <person name="Dunlap D.S."/>
            <person name="Duran L."/>
            <person name="Fahsbender E.M."/>
            <person name="Goldsmith D.B."/>
            <person name="Keeley R.F."/>
            <person name="Kondoff M.R."/>
            <person name="Kussy B.I."/>
            <person name="Lane M.K."/>
            <person name="Lawler S."/>
            <person name="Leigh B.A."/>
            <person name="Lewis C."/>
            <person name="Lostal L.M."/>
            <person name="Marking D."/>
            <person name="Mancera P.A."/>
            <person name="McClenthan E.C."/>
            <person name="McIntyre E.A."/>
            <person name="Mine J.A."/>
            <person name="Modi S."/>
            <person name="Moore B.D."/>
            <person name="Morgan W.A."/>
            <person name="Nelson K.M."/>
            <person name="Nguyen K.N."/>
            <person name="Ogburn N."/>
            <person name="Parrino D.G."/>
            <person name="Pedapudi A.D."/>
            <person name="Pelham R.P."/>
            <person name="Preece A.M."/>
            <person name="Rampersad E.A."/>
            <person name="Richardson J.C."/>
            <person name="Rodgers C.M."/>
            <person name="Schaffer B.L."/>
            <person name="Sheridan N.E."/>
            <person name="Solone M.R."/>
            <person name="Staley Z.R."/>
            <person name="Tabuchi M."/>
            <person name="Waide R.J."/>
            <person name="Wanjugi P.W."/>
            <person name="Young S."/>
            <person name="Clum A."/>
            <person name="Daum C."/>
            <person name="Huntemann M."/>
            <person name="Ivanova N."/>
            <person name="Kyrpides N."/>
            <person name="Mikhailova N."/>
            <person name="Palaniappan K."/>
            <person name="Pillay M."/>
            <person name="Reddy T.B.K."/>
            <person name="Shapiro N."/>
            <person name="Stamatis D."/>
            <person name="Varghese N."/>
            <person name="Woyke T."/>
            <person name="Boden R."/>
            <person name="Freyermuth S.K."/>
            <person name="Kerfeld C.A."/>
        </authorList>
    </citation>
    <scope>NUCLEOTIDE SEQUENCE [LARGE SCALE GENOMIC DNA]</scope>
    <source>
        <strain evidence="10 11">JR-2</strain>
    </source>
</reference>
<feature type="domain" description="PPIase FKBP-type" evidence="9">
    <location>
        <begin position="145"/>
        <end position="231"/>
    </location>
</feature>
<protein>
    <recommendedName>
        <fullName evidence="7">Peptidyl-prolyl cis-trans isomerase</fullName>
        <ecNumber evidence="7">5.2.1.8</ecNumber>
    </recommendedName>
</protein>
<dbReference type="Pfam" id="PF01346">
    <property type="entry name" value="FKBP_N"/>
    <property type="match status" value="1"/>
</dbReference>
<dbReference type="InterPro" id="IPR000774">
    <property type="entry name" value="PPIase_FKBP_N"/>
</dbReference>
<dbReference type="EMBL" id="CP035033">
    <property type="protein sequence ID" value="QAB14947.1"/>
    <property type="molecule type" value="Genomic_DNA"/>
</dbReference>
<evidence type="ECO:0000256" key="6">
    <source>
        <dbReference type="PROSITE-ProRule" id="PRU00277"/>
    </source>
</evidence>
<dbReference type="EC" id="5.2.1.8" evidence="7"/>
<evidence type="ECO:0000256" key="4">
    <source>
        <dbReference type="ARBA" id="ARBA00023110"/>
    </source>
</evidence>
<evidence type="ECO:0000313" key="11">
    <source>
        <dbReference type="Proteomes" id="UP000285478"/>
    </source>
</evidence>
<evidence type="ECO:0000256" key="2">
    <source>
        <dbReference type="ARBA" id="ARBA00006577"/>
    </source>
</evidence>
<evidence type="ECO:0000259" key="9">
    <source>
        <dbReference type="PROSITE" id="PS50059"/>
    </source>
</evidence>
<dbReference type="GO" id="GO:0006457">
    <property type="term" value="P:protein folding"/>
    <property type="evidence" value="ECO:0007669"/>
    <property type="project" value="InterPro"/>
</dbReference>
<evidence type="ECO:0000256" key="7">
    <source>
        <dbReference type="RuleBase" id="RU003915"/>
    </source>
</evidence>
<evidence type="ECO:0000313" key="10">
    <source>
        <dbReference type="EMBL" id="QAB14947.1"/>
    </source>
</evidence>
<evidence type="ECO:0000256" key="5">
    <source>
        <dbReference type="ARBA" id="ARBA00023235"/>
    </source>
</evidence>